<dbReference type="InterPro" id="IPR050595">
    <property type="entry name" value="Bact_response_regulator"/>
</dbReference>
<protein>
    <submittedName>
        <fullName evidence="4">Response regulator receiver domain-containing protein</fullName>
    </submittedName>
</protein>
<dbReference type="RefSeq" id="WP_159460119.1">
    <property type="nucleotide sequence ID" value="NZ_FWZX01000003.1"/>
</dbReference>
<dbReference type="InterPro" id="IPR011006">
    <property type="entry name" value="CheY-like_superfamily"/>
</dbReference>
<feature type="modified residue" description="4-aspartylphosphate" evidence="2">
    <location>
        <position position="57"/>
    </location>
</feature>
<feature type="domain" description="Response regulatory" evidence="3">
    <location>
        <begin position="7"/>
        <end position="118"/>
    </location>
</feature>
<dbReference type="InterPro" id="IPR001789">
    <property type="entry name" value="Sig_transdc_resp-reg_receiver"/>
</dbReference>
<name>A0A1Y6BHV6_9PROT</name>
<dbReference type="GO" id="GO:0000160">
    <property type="term" value="P:phosphorelay signal transduction system"/>
    <property type="evidence" value="ECO:0007669"/>
    <property type="project" value="InterPro"/>
</dbReference>
<dbReference type="PANTHER" id="PTHR44591">
    <property type="entry name" value="STRESS RESPONSE REGULATOR PROTEIN 1"/>
    <property type="match status" value="1"/>
</dbReference>
<dbReference type="Gene3D" id="3.40.50.2300">
    <property type="match status" value="1"/>
</dbReference>
<keyword evidence="1 2" id="KW-0597">Phosphoprotein</keyword>
<dbReference type="AlphaFoldDB" id="A0A1Y6BHV6"/>
<dbReference type="STRING" id="560819.SAMN05428998_10328"/>
<evidence type="ECO:0000259" key="3">
    <source>
        <dbReference type="PROSITE" id="PS50110"/>
    </source>
</evidence>
<evidence type="ECO:0000313" key="4">
    <source>
        <dbReference type="EMBL" id="SMF02157.1"/>
    </source>
</evidence>
<dbReference type="Pfam" id="PF00072">
    <property type="entry name" value="Response_reg"/>
    <property type="match status" value="1"/>
</dbReference>
<dbReference type="Proteomes" id="UP000192917">
    <property type="component" value="Unassembled WGS sequence"/>
</dbReference>
<dbReference type="PANTHER" id="PTHR44591:SF3">
    <property type="entry name" value="RESPONSE REGULATORY DOMAIN-CONTAINING PROTEIN"/>
    <property type="match status" value="1"/>
</dbReference>
<evidence type="ECO:0000313" key="5">
    <source>
        <dbReference type="Proteomes" id="UP000192917"/>
    </source>
</evidence>
<keyword evidence="5" id="KW-1185">Reference proteome</keyword>
<organism evidence="4 5">
    <name type="scientific">Tistlia consotensis USBA 355</name>
    <dbReference type="NCBI Taxonomy" id="560819"/>
    <lineage>
        <taxon>Bacteria</taxon>
        <taxon>Pseudomonadati</taxon>
        <taxon>Pseudomonadota</taxon>
        <taxon>Alphaproteobacteria</taxon>
        <taxon>Rhodospirillales</taxon>
        <taxon>Rhodovibrionaceae</taxon>
        <taxon>Tistlia</taxon>
    </lineage>
</organism>
<evidence type="ECO:0000256" key="1">
    <source>
        <dbReference type="ARBA" id="ARBA00022553"/>
    </source>
</evidence>
<accession>A0A1Y6BHV6</accession>
<sequence>MSDGRPRILFVEDEVFIGFETKLLLEEAGYHVIGPLASVQEALRTLESTTPDIALLDVNLNGVRVTPVAERLNERAVPFALLTGYSPETLHEPVLRQAVVLRKPFNEQQAFGVLRRLLERGGGSGAGPAPS</sequence>
<dbReference type="SUPFAM" id="SSF52172">
    <property type="entry name" value="CheY-like"/>
    <property type="match status" value="1"/>
</dbReference>
<gene>
    <name evidence="4" type="ORF">SAMN05428998_10328</name>
</gene>
<evidence type="ECO:0000256" key="2">
    <source>
        <dbReference type="PROSITE-ProRule" id="PRU00169"/>
    </source>
</evidence>
<dbReference type="SMART" id="SM00448">
    <property type="entry name" value="REC"/>
    <property type="match status" value="1"/>
</dbReference>
<dbReference type="PROSITE" id="PS50110">
    <property type="entry name" value="RESPONSE_REGULATORY"/>
    <property type="match status" value="1"/>
</dbReference>
<reference evidence="4 5" key="1">
    <citation type="submission" date="2017-04" db="EMBL/GenBank/DDBJ databases">
        <authorList>
            <person name="Afonso C.L."/>
            <person name="Miller P.J."/>
            <person name="Scott M.A."/>
            <person name="Spackman E."/>
            <person name="Goraichik I."/>
            <person name="Dimitrov K.M."/>
            <person name="Suarez D.L."/>
            <person name="Swayne D.E."/>
        </authorList>
    </citation>
    <scope>NUCLEOTIDE SEQUENCE [LARGE SCALE GENOMIC DNA]</scope>
    <source>
        <strain evidence="4 5">USBA 355</strain>
    </source>
</reference>
<dbReference type="EMBL" id="FWZX01000003">
    <property type="protein sequence ID" value="SMF02157.1"/>
    <property type="molecule type" value="Genomic_DNA"/>
</dbReference>
<proteinExistence type="predicted"/>